<reference evidence="1" key="1">
    <citation type="submission" date="2019-12" db="EMBL/GenBank/DDBJ databases">
        <title>Genome sequencing and annotation of Brassica cretica.</title>
        <authorList>
            <person name="Studholme D.J."/>
            <person name="Sarris P."/>
        </authorList>
    </citation>
    <scope>NUCLEOTIDE SEQUENCE</scope>
    <source>
        <strain evidence="1">PFS-109/04</strain>
        <tissue evidence="1">Leaf</tissue>
    </source>
</reference>
<evidence type="ECO:0000313" key="2">
    <source>
        <dbReference type="Proteomes" id="UP000712600"/>
    </source>
</evidence>
<sequence length="122" mass="13089">MVDSATEPPVAAFRSCALESNKLQNLAGQRSDVLENLSPIVRARVDALKDIQMRGTIRPTQKWDVMSWSIWDHGQQAQCTRAVSAVGVVATTVAVVATVTAAVPAVTDVAVAAEKNKERKDC</sequence>
<name>A0A8S9QA72_BRACR</name>
<proteinExistence type="predicted"/>
<organism evidence="1 2">
    <name type="scientific">Brassica cretica</name>
    <name type="common">Mustard</name>
    <dbReference type="NCBI Taxonomy" id="69181"/>
    <lineage>
        <taxon>Eukaryota</taxon>
        <taxon>Viridiplantae</taxon>
        <taxon>Streptophyta</taxon>
        <taxon>Embryophyta</taxon>
        <taxon>Tracheophyta</taxon>
        <taxon>Spermatophyta</taxon>
        <taxon>Magnoliopsida</taxon>
        <taxon>eudicotyledons</taxon>
        <taxon>Gunneridae</taxon>
        <taxon>Pentapetalae</taxon>
        <taxon>rosids</taxon>
        <taxon>malvids</taxon>
        <taxon>Brassicales</taxon>
        <taxon>Brassicaceae</taxon>
        <taxon>Brassiceae</taxon>
        <taxon>Brassica</taxon>
    </lineage>
</organism>
<comment type="caution">
    <text evidence="1">The sequence shown here is derived from an EMBL/GenBank/DDBJ whole genome shotgun (WGS) entry which is preliminary data.</text>
</comment>
<dbReference type="EMBL" id="QGKX02001290">
    <property type="protein sequence ID" value="KAF3536743.1"/>
    <property type="molecule type" value="Genomic_DNA"/>
</dbReference>
<accession>A0A8S9QA72</accession>
<dbReference type="AlphaFoldDB" id="A0A8S9QA72"/>
<protein>
    <submittedName>
        <fullName evidence="1">Uncharacterized protein</fullName>
    </submittedName>
</protein>
<evidence type="ECO:0000313" key="1">
    <source>
        <dbReference type="EMBL" id="KAF3536743.1"/>
    </source>
</evidence>
<dbReference type="Proteomes" id="UP000712600">
    <property type="component" value="Unassembled WGS sequence"/>
</dbReference>
<gene>
    <name evidence="1" type="ORF">F2Q69_00020896</name>
</gene>